<dbReference type="VEuPathDB" id="FungiDB:JI435_143880"/>
<reference evidence="3" key="1">
    <citation type="journal article" date="2007" name="Plant Cell">
        <title>Dothideomycete-plant interactions illuminated by genome sequencing and EST analysis of the wheat pathogen Stagonospora nodorum.</title>
        <authorList>
            <person name="Hane J.K."/>
            <person name="Lowe R.G."/>
            <person name="Solomon P.S."/>
            <person name="Tan K.C."/>
            <person name="Schoch C.L."/>
            <person name="Spatafora J.W."/>
            <person name="Crous P.W."/>
            <person name="Kodira C."/>
            <person name="Birren B.W."/>
            <person name="Galagan J.E."/>
            <person name="Torriani S.F."/>
            <person name="McDonald B.A."/>
            <person name="Oliver R.P."/>
        </authorList>
    </citation>
    <scope>NUCLEOTIDE SEQUENCE [LARGE SCALE GENOMIC DNA]</scope>
    <source>
        <strain evidence="3">SN15 / ATCC MYA-4574 / FGSC 10173</strain>
    </source>
</reference>
<dbReference type="KEGG" id="pno:SNOG_14388"/>
<accession>Q0U1K1</accession>
<dbReference type="EMBL" id="CH445355">
    <property type="protein sequence ID" value="EAT78259.1"/>
    <property type="molecule type" value="Genomic_DNA"/>
</dbReference>
<feature type="region of interest" description="Disordered" evidence="1">
    <location>
        <begin position="159"/>
        <end position="508"/>
    </location>
</feature>
<feature type="compositionally biased region" description="Basic and acidic residues" evidence="1">
    <location>
        <begin position="529"/>
        <end position="554"/>
    </location>
</feature>
<feature type="compositionally biased region" description="Basic and acidic residues" evidence="1">
    <location>
        <begin position="449"/>
        <end position="467"/>
    </location>
</feature>
<dbReference type="eggNOG" id="ENOG502T910">
    <property type="taxonomic scope" value="Eukaryota"/>
</dbReference>
<feature type="compositionally biased region" description="Basic and acidic residues" evidence="1">
    <location>
        <begin position="359"/>
        <end position="369"/>
    </location>
</feature>
<evidence type="ECO:0000313" key="2">
    <source>
        <dbReference type="EMBL" id="EAT78259.1"/>
    </source>
</evidence>
<dbReference type="Proteomes" id="UP000001055">
    <property type="component" value="Unassembled WGS sequence"/>
</dbReference>
<dbReference type="GeneID" id="5981500"/>
<evidence type="ECO:0000256" key="1">
    <source>
        <dbReference type="SAM" id="MobiDB-lite"/>
    </source>
</evidence>
<feature type="compositionally biased region" description="Basic residues" evidence="1">
    <location>
        <begin position="130"/>
        <end position="144"/>
    </location>
</feature>
<dbReference type="InParanoid" id="Q0U1K1"/>
<feature type="compositionally biased region" description="Acidic residues" evidence="1">
    <location>
        <begin position="339"/>
        <end position="358"/>
    </location>
</feature>
<gene>
    <name evidence="2" type="ORF">SNOG_14388</name>
</gene>
<feature type="region of interest" description="Disordered" evidence="1">
    <location>
        <begin position="1"/>
        <end position="146"/>
    </location>
</feature>
<dbReference type="OMA" id="LVRWISH"/>
<organism evidence="2 3">
    <name type="scientific">Phaeosphaeria nodorum (strain SN15 / ATCC MYA-4574 / FGSC 10173)</name>
    <name type="common">Glume blotch fungus</name>
    <name type="synonym">Parastagonospora nodorum</name>
    <dbReference type="NCBI Taxonomy" id="321614"/>
    <lineage>
        <taxon>Eukaryota</taxon>
        <taxon>Fungi</taxon>
        <taxon>Dikarya</taxon>
        <taxon>Ascomycota</taxon>
        <taxon>Pezizomycotina</taxon>
        <taxon>Dothideomycetes</taxon>
        <taxon>Pleosporomycetidae</taxon>
        <taxon>Pleosporales</taxon>
        <taxon>Pleosporineae</taxon>
        <taxon>Phaeosphaeriaceae</taxon>
        <taxon>Parastagonospora</taxon>
    </lineage>
</organism>
<feature type="compositionally biased region" description="Basic and acidic residues" evidence="1">
    <location>
        <begin position="485"/>
        <end position="494"/>
    </location>
</feature>
<feature type="compositionally biased region" description="Basic and acidic residues" evidence="1">
    <location>
        <begin position="159"/>
        <end position="197"/>
    </location>
</feature>
<feature type="region of interest" description="Disordered" evidence="1">
    <location>
        <begin position="529"/>
        <end position="584"/>
    </location>
</feature>
<dbReference type="AlphaFoldDB" id="Q0U1K1"/>
<feature type="compositionally biased region" description="Basic and acidic residues" evidence="1">
    <location>
        <begin position="262"/>
        <end position="287"/>
    </location>
</feature>
<name>Q0U1K1_PHANO</name>
<protein>
    <submittedName>
        <fullName evidence="2">Uncharacterized protein</fullName>
    </submittedName>
</protein>
<feature type="compositionally biased region" description="Basic residues" evidence="1">
    <location>
        <begin position="45"/>
        <end position="57"/>
    </location>
</feature>
<feature type="compositionally biased region" description="Polar residues" evidence="1">
    <location>
        <begin position="91"/>
        <end position="100"/>
    </location>
</feature>
<dbReference type="RefSeq" id="XP_001804576.1">
    <property type="nucleotide sequence ID" value="XM_001804524.1"/>
</dbReference>
<feature type="compositionally biased region" description="Basic and acidic residues" evidence="1">
    <location>
        <begin position="58"/>
        <end position="71"/>
    </location>
</feature>
<proteinExistence type="predicted"/>
<feature type="compositionally biased region" description="Basic and acidic residues" evidence="1">
    <location>
        <begin position="419"/>
        <end position="436"/>
    </location>
</feature>
<sequence>MASYFDLPPQQNAAAASIEGVPEEERRQMGRMSILSPAVTQLLGRFRRSCIRQRERRGKPGHEREDTRDPRPSLPKATDAPKSRRDHGLTTIKSTKSPQSSKKEDRSPNKRPVHSSLSPARAEESGSSKPRLKPKQPHMARFHSLRSMLFSNTIEDKIKSITHEDPDKEEAAAEKWKSQHDHRQMPSRPKTPEKDAQGKPQGIGSRLKTSIRRMTTKDVPTMQTLQEDGAAHDFSDHGSIASSDGEPEPYQWKPREADEESIDHSDVEDLVRWVSRRDPPSDGETRASKTPAITLTGANDSHDSLGDSDVDELVQWASRKSSDPETKQSRRTGYSDASTESDSELINEDDSSEDEDADDLVRWVSHRDGPSAGPIRQTRNHSPAGRSISHGSDVPELGRWVTRHDGTSGESVSSSHPRKSLDAPKEPERGRPRSREGPASPRPKPKGHITHEDIGDLVKWVSRKDSKQQSQSPTKVQEEEEEEEKLLREEEKKKQQLGMSVDEGSLSHGDVQEIIEHVRSSSLVKDKPEVGDLKGFRTGERGVKEDAASDHLAENRAGIRQIENGEGGKERGTRERNGSLGHEDVDELVKWISRKG</sequence>
<evidence type="ECO:0000313" key="3">
    <source>
        <dbReference type="Proteomes" id="UP000001055"/>
    </source>
</evidence>
<feature type="compositionally biased region" description="Basic and acidic residues" evidence="1">
    <location>
        <begin position="79"/>
        <end position="88"/>
    </location>
</feature>
<feature type="compositionally biased region" description="Basic and acidic residues" evidence="1">
    <location>
        <begin position="566"/>
        <end position="584"/>
    </location>
</feature>
<dbReference type="HOGENOM" id="CLU_460773_0_0_1"/>